<evidence type="ECO:0000256" key="3">
    <source>
        <dbReference type="ARBA" id="ARBA00022692"/>
    </source>
</evidence>
<dbReference type="PROSITE" id="PS50893">
    <property type="entry name" value="ABC_TRANSPORTER_2"/>
    <property type="match status" value="1"/>
</dbReference>
<dbReference type="InterPro" id="IPR003593">
    <property type="entry name" value="AAA+_ATPase"/>
</dbReference>
<reference evidence="11" key="1">
    <citation type="submission" date="2017-02" db="EMBL/GenBank/DDBJ databases">
        <title>Novel co-symbiosis in the unique lucinid bivalve Phacoides pectinatus.</title>
        <authorList>
            <person name="Lim S.J."/>
            <person name="Davis B.G."/>
            <person name="Gill D.E."/>
            <person name="Engel A.S."/>
            <person name="Anderson L.C."/>
            <person name="Campbell B.J."/>
        </authorList>
    </citation>
    <scope>NUCLEOTIDE SEQUENCE [LARGE SCALE GENOMIC DNA]</scope>
    <source>
        <strain evidence="11">LUC13016_P6</strain>
    </source>
</reference>
<evidence type="ECO:0000313" key="12">
    <source>
        <dbReference type="Proteomes" id="UP000243361"/>
    </source>
</evidence>
<dbReference type="Pfam" id="PF00005">
    <property type="entry name" value="ABC_tran"/>
    <property type="match status" value="1"/>
</dbReference>
<dbReference type="GO" id="GO:0005886">
    <property type="term" value="C:plasma membrane"/>
    <property type="evidence" value="ECO:0007669"/>
    <property type="project" value="UniProtKB-SubCell"/>
</dbReference>
<comment type="subcellular location">
    <subcellularLocation>
        <location evidence="1">Cell membrane</location>
        <topology evidence="1">Multi-pass membrane protein</topology>
    </subcellularLocation>
</comment>
<dbReference type="SMART" id="SM00382">
    <property type="entry name" value="AAA"/>
    <property type="match status" value="1"/>
</dbReference>
<dbReference type="InterPro" id="IPR017871">
    <property type="entry name" value="ABC_transporter-like_CS"/>
</dbReference>
<feature type="transmembrane region" description="Helical" evidence="8">
    <location>
        <begin position="35"/>
        <end position="56"/>
    </location>
</feature>
<evidence type="ECO:0000256" key="2">
    <source>
        <dbReference type="ARBA" id="ARBA00022448"/>
    </source>
</evidence>
<dbReference type="EMBL" id="MUIE01000095">
    <property type="protein sequence ID" value="OQX36816.1"/>
    <property type="molecule type" value="Genomic_DNA"/>
</dbReference>
<feature type="domain" description="ABC transporter" evidence="9">
    <location>
        <begin position="356"/>
        <end position="590"/>
    </location>
</feature>
<proteinExistence type="predicted"/>
<organism evidence="11 12">
    <name type="scientific">Candidatus Sedimenticola endophacoides</name>
    <dbReference type="NCBI Taxonomy" id="2548426"/>
    <lineage>
        <taxon>Bacteria</taxon>
        <taxon>Pseudomonadati</taxon>
        <taxon>Pseudomonadota</taxon>
        <taxon>Gammaproteobacteria</taxon>
        <taxon>Chromatiales</taxon>
        <taxon>Sedimenticolaceae</taxon>
        <taxon>Sedimenticola</taxon>
    </lineage>
</organism>
<dbReference type="SUPFAM" id="SSF52540">
    <property type="entry name" value="P-loop containing nucleoside triphosphate hydrolases"/>
    <property type="match status" value="1"/>
</dbReference>
<keyword evidence="12" id="KW-1185">Reference proteome</keyword>
<dbReference type="InterPro" id="IPR011527">
    <property type="entry name" value="ABC1_TM_dom"/>
</dbReference>
<dbReference type="Pfam" id="PF00664">
    <property type="entry name" value="ABC_membrane"/>
    <property type="match status" value="1"/>
</dbReference>
<dbReference type="SUPFAM" id="SSF90123">
    <property type="entry name" value="ABC transporter transmembrane region"/>
    <property type="match status" value="1"/>
</dbReference>
<feature type="transmembrane region" description="Helical" evidence="8">
    <location>
        <begin position="68"/>
        <end position="85"/>
    </location>
</feature>
<evidence type="ECO:0000256" key="6">
    <source>
        <dbReference type="ARBA" id="ARBA00022989"/>
    </source>
</evidence>
<evidence type="ECO:0000256" key="5">
    <source>
        <dbReference type="ARBA" id="ARBA00022840"/>
    </source>
</evidence>
<name>A0A657PQ12_9GAMM</name>
<feature type="transmembrane region" description="Helical" evidence="8">
    <location>
        <begin position="178"/>
        <end position="198"/>
    </location>
</feature>
<feature type="domain" description="ABC transmembrane type-1" evidence="10">
    <location>
        <begin position="36"/>
        <end position="320"/>
    </location>
</feature>
<sequence length="603" mass="67557">MGHNNLARSRPHGDRRDWQNLRGMLPYLWDYRGRALLALACLVLAKLANVGIPLVLKGIVDALEQDGADVLLVLPVSLLAAYGVLKVGGSLFNELRDVIFARVRYHAMRRLSTQVLTHLHRLSLRYHLERKTGAISRDLERGTRSVSTILNYTVFSILPMLVEFSLVAVILFTQYAPVFTLVTFGTVAVYVAFTFAVTEWRMDHRLHMNRLESESNGRALDSLINYETVKYFGNERLELERFDTLLGEWEGRAVMSQTSMSLLNFGQGAIIGLGVMGIMFYAAGGVVDGEMSIGDLVLVNTFMLQLFIPLNFLGMVYRQIKYSLADMDLIFKLLERRPEVREHADARPLRLRGGEVRFEAVDFAYHPERPILHGVDFTIGAGEKVAVVGHSGAGKSTLSRLLFRFYDVSAGRVSIDGQDLRGLTQESLRAAIGIVPQDTVLFNDTIYYNIAYGRPGASREEVRRAAVMAHIDAFIESLPQGYETLVGERGLKLSGGEKQRVAVARAILKGPRILVFDEATSSLDSKTEQAIQETLRAVAADHTTLVIAHRLSTVVDADRILVMEHGRIVEQGSHRELMTRGGLYHEMWLLQQREREQSTERTA</sequence>
<evidence type="ECO:0000256" key="7">
    <source>
        <dbReference type="ARBA" id="ARBA00023136"/>
    </source>
</evidence>
<evidence type="ECO:0000259" key="9">
    <source>
        <dbReference type="PROSITE" id="PS50893"/>
    </source>
</evidence>
<dbReference type="Gene3D" id="3.40.50.300">
    <property type="entry name" value="P-loop containing nucleotide triphosphate hydrolases"/>
    <property type="match status" value="1"/>
</dbReference>
<dbReference type="CDD" id="cd03253">
    <property type="entry name" value="ABCC_ATM1_transporter"/>
    <property type="match status" value="1"/>
</dbReference>
<dbReference type="FunFam" id="3.40.50.300:FF:000186">
    <property type="entry name" value="ATP-binding cassette sub-family B member 7, mitochondrial"/>
    <property type="match status" value="1"/>
</dbReference>
<evidence type="ECO:0000256" key="8">
    <source>
        <dbReference type="SAM" id="Phobius"/>
    </source>
</evidence>
<accession>A0A657PQ12</accession>
<protein>
    <submittedName>
        <fullName evidence="11">Metal ABC transporter permease</fullName>
    </submittedName>
</protein>
<comment type="caution">
    <text evidence="11">The sequence shown here is derived from an EMBL/GenBank/DDBJ whole genome shotgun (WGS) entry which is preliminary data.</text>
</comment>
<dbReference type="Gene3D" id="1.20.1560.10">
    <property type="entry name" value="ABC transporter type 1, transmembrane domain"/>
    <property type="match status" value="1"/>
</dbReference>
<dbReference type="GO" id="GO:0140359">
    <property type="term" value="F:ABC-type transporter activity"/>
    <property type="evidence" value="ECO:0007669"/>
    <property type="project" value="InterPro"/>
</dbReference>
<keyword evidence="6 8" id="KW-1133">Transmembrane helix</keyword>
<dbReference type="AlphaFoldDB" id="A0A657PQ12"/>
<dbReference type="InterPro" id="IPR027417">
    <property type="entry name" value="P-loop_NTPase"/>
</dbReference>
<dbReference type="InterPro" id="IPR036640">
    <property type="entry name" value="ABC1_TM_sf"/>
</dbReference>
<feature type="transmembrane region" description="Helical" evidence="8">
    <location>
        <begin position="149"/>
        <end position="172"/>
    </location>
</feature>
<gene>
    <name evidence="11" type="ORF">B0D84_01155</name>
</gene>
<feature type="transmembrane region" description="Helical" evidence="8">
    <location>
        <begin position="296"/>
        <end position="317"/>
    </location>
</feature>
<dbReference type="InterPro" id="IPR039421">
    <property type="entry name" value="Type_1_exporter"/>
</dbReference>
<dbReference type="PROSITE" id="PS50929">
    <property type="entry name" value="ABC_TM1F"/>
    <property type="match status" value="1"/>
</dbReference>
<dbReference type="PROSITE" id="PS00211">
    <property type="entry name" value="ABC_TRANSPORTER_1"/>
    <property type="match status" value="1"/>
</dbReference>
<keyword evidence="5" id="KW-0067">ATP-binding</keyword>
<evidence type="ECO:0000313" key="11">
    <source>
        <dbReference type="EMBL" id="OQX36816.1"/>
    </source>
</evidence>
<dbReference type="GO" id="GO:0006879">
    <property type="term" value="P:intracellular iron ion homeostasis"/>
    <property type="evidence" value="ECO:0007669"/>
    <property type="project" value="TreeGrafter"/>
</dbReference>
<dbReference type="PANTHER" id="PTHR24221">
    <property type="entry name" value="ATP-BINDING CASSETTE SUB-FAMILY B"/>
    <property type="match status" value="1"/>
</dbReference>
<evidence type="ECO:0000256" key="4">
    <source>
        <dbReference type="ARBA" id="ARBA00022741"/>
    </source>
</evidence>
<evidence type="ECO:0000256" key="1">
    <source>
        <dbReference type="ARBA" id="ARBA00004651"/>
    </source>
</evidence>
<dbReference type="PANTHER" id="PTHR24221:SF402">
    <property type="entry name" value="IRON-SULFUR CLUSTERS TRANSPORTER ABCB7, MITOCHONDRIAL"/>
    <property type="match status" value="1"/>
</dbReference>
<keyword evidence="2" id="KW-0813">Transport</keyword>
<keyword evidence="7 8" id="KW-0472">Membrane</keyword>
<feature type="transmembrane region" description="Helical" evidence="8">
    <location>
        <begin position="262"/>
        <end position="284"/>
    </location>
</feature>
<dbReference type="InterPro" id="IPR003439">
    <property type="entry name" value="ABC_transporter-like_ATP-bd"/>
</dbReference>
<dbReference type="Proteomes" id="UP000243361">
    <property type="component" value="Unassembled WGS sequence"/>
</dbReference>
<evidence type="ECO:0000259" key="10">
    <source>
        <dbReference type="PROSITE" id="PS50929"/>
    </source>
</evidence>
<keyword evidence="4" id="KW-0547">Nucleotide-binding</keyword>
<keyword evidence="3 8" id="KW-0812">Transmembrane</keyword>
<dbReference type="GO" id="GO:0005524">
    <property type="term" value="F:ATP binding"/>
    <property type="evidence" value="ECO:0007669"/>
    <property type="project" value="UniProtKB-KW"/>
</dbReference>
<dbReference type="GO" id="GO:0016887">
    <property type="term" value="F:ATP hydrolysis activity"/>
    <property type="evidence" value="ECO:0007669"/>
    <property type="project" value="InterPro"/>
</dbReference>
<dbReference type="CDD" id="cd18582">
    <property type="entry name" value="ABC_6TM_ATM1_ABCB7"/>
    <property type="match status" value="1"/>
</dbReference>